<dbReference type="PRINTS" id="PR00990">
    <property type="entry name" value="RIBOKINASE"/>
</dbReference>
<dbReference type="EMBL" id="AAXU02000001">
    <property type="protein sequence ID" value="EAZ79840.2"/>
    <property type="molecule type" value="Genomic_DNA"/>
</dbReference>
<evidence type="ECO:0000259" key="14">
    <source>
        <dbReference type="Pfam" id="PF00294"/>
    </source>
</evidence>
<evidence type="ECO:0000256" key="12">
    <source>
        <dbReference type="ARBA" id="ARBA00023277"/>
    </source>
</evidence>
<dbReference type="eggNOG" id="COG0524">
    <property type="taxonomic scope" value="Bacteria"/>
</dbReference>
<organism evidence="15 16">
    <name type="scientific">Algoriphagus machipongonensis</name>
    <dbReference type="NCBI Taxonomy" id="388413"/>
    <lineage>
        <taxon>Bacteria</taxon>
        <taxon>Pseudomonadati</taxon>
        <taxon>Bacteroidota</taxon>
        <taxon>Cytophagia</taxon>
        <taxon>Cytophagales</taxon>
        <taxon>Cyclobacteriaceae</taxon>
        <taxon>Algoriphagus</taxon>
    </lineage>
</organism>
<evidence type="ECO:0000313" key="15">
    <source>
        <dbReference type="EMBL" id="EAZ79840.2"/>
    </source>
</evidence>
<dbReference type="InterPro" id="IPR029056">
    <property type="entry name" value="Ribokinase-like"/>
</dbReference>
<dbReference type="HOGENOM" id="CLU_027634_2_2_10"/>
<keyword evidence="4 13" id="KW-0963">Cytoplasm</keyword>
<evidence type="ECO:0000256" key="5">
    <source>
        <dbReference type="ARBA" id="ARBA00022679"/>
    </source>
</evidence>
<proteinExistence type="inferred from homology"/>
<accession>A3I044</accession>
<keyword evidence="8 13" id="KW-0418">Kinase</keyword>
<dbReference type="PANTHER" id="PTHR10584:SF166">
    <property type="entry name" value="RIBOKINASE"/>
    <property type="match status" value="1"/>
</dbReference>
<name>A3I044_9BACT</name>
<feature type="binding site" evidence="13">
    <location>
        <position position="284"/>
    </location>
    <ligand>
        <name>K(+)</name>
        <dbReference type="ChEBI" id="CHEBI:29103"/>
    </ligand>
</feature>
<comment type="caution">
    <text evidence="15">The sequence shown here is derived from an EMBL/GenBank/DDBJ whole genome shotgun (WGS) entry which is preliminary data.</text>
</comment>
<evidence type="ECO:0000313" key="16">
    <source>
        <dbReference type="Proteomes" id="UP000003919"/>
    </source>
</evidence>
<dbReference type="InterPro" id="IPR002173">
    <property type="entry name" value="Carboh/pur_kinase_PfkB_CS"/>
</dbReference>
<protein>
    <recommendedName>
        <fullName evidence="3 13">Ribokinase</fullName>
        <shortName evidence="13">RK</shortName>
        <ecNumber evidence="2 13">2.7.1.15</ecNumber>
    </recommendedName>
</protein>
<evidence type="ECO:0000256" key="2">
    <source>
        <dbReference type="ARBA" id="ARBA00012035"/>
    </source>
</evidence>
<keyword evidence="10 13" id="KW-0460">Magnesium</keyword>
<dbReference type="Pfam" id="PF00294">
    <property type="entry name" value="PfkB"/>
    <property type="match status" value="1"/>
</dbReference>
<dbReference type="SUPFAM" id="SSF53613">
    <property type="entry name" value="Ribokinase-like"/>
    <property type="match status" value="1"/>
</dbReference>
<keyword evidence="6 13" id="KW-0479">Metal-binding</keyword>
<feature type="binding site" evidence="13">
    <location>
        <position position="281"/>
    </location>
    <ligand>
        <name>K(+)</name>
        <dbReference type="ChEBI" id="CHEBI:29103"/>
    </ligand>
</feature>
<dbReference type="UniPathway" id="UPA00916">
    <property type="reaction ID" value="UER00889"/>
</dbReference>
<feature type="binding site" evidence="13">
    <location>
        <begin position="38"/>
        <end position="42"/>
    </location>
    <ligand>
        <name>substrate</name>
    </ligand>
</feature>
<dbReference type="GO" id="GO:0005524">
    <property type="term" value="F:ATP binding"/>
    <property type="evidence" value="ECO:0007669"/>
    <property type="project" value="UniProtKB-UniRule"/>
</dbReference>
<evidence type="ECO:0000256" key="13">
    <source>
        <dbReference type="HAMAP-Rule" id="MF_01987"/>
    </source>
</evidence>
<comment type="function">
    <text evidence="13">Catalyzes the phosphorylation of ribose at O-5 in a reaction requiring ATP and magnesium. The resulting D-ribose-5-phosphate can then be used either for sythesis of nucleotides, histidine, and tryptophan, or as a component of the pentose phosphate pathway.</text>
</comment>
<evidence type="ECO:0000256" key="7">
    <source>
        <dbReference type="ARBA" id="ARBA00022741"/>
    </source>
</evidence>
<evidence type="ECO:0000256" key="11">
    <source>
        <dbReference type="ARBA" id="ARBA00022958"/>
    </source>
</evidence>
<dbReference type="OrthoDB" id="9775849at2"/>
<evidence type="ECO:0000256" key="6">
    <source>
        <dbReference type="ARBA" id="ARBA00022723"/>
    </source>
</evidence>
<gene>
    <name evidence="13" type="primary">rbsK</name>
    <name evidence="15" type="ORF">ALPR1_14464</name>
</gene>
<feature type="binding site" evidence="13">
    <location>
        <position position="247"/>
    </location>
    <ligand>
        <name>K(+)</name>
        <dbReference type="ChEBI" id="CHEBI:29103"/>
    </ligand>
</feature>
<evidence type="ECO:0000256" key="4">
    <source>
        <dbReference type="ARBA" id="ARBA00022490"/>
    </source>
</evidence>
<dbReference type="GO" id="GO:0004747">
    <property type="term" value="F:ribokinase activity"/>
    <property type="evidence" value="ECO:0007669"/>
    <property type="project" value="UniProtKB-UniRule"/>
</dbReference>
<feature type="active site" description="Proton acceptor" evidence="13">
    <location>
        <position position="251"/>
    </location>
</feature>
<dbReference type="AlphaFoldDB" id="A3I044"/>
<feature type="binding site" evidence="13">
    <location>
        <position position="139"/>
    </location>
    <ligand>
        <name>substrate</name>
    </ligand>
</feature>
<feature type="binding site" evidence="13">
    <location>
        <position position="183"/>
    </location>
    <ligand>
        <name>ATP</name>
        <dbReference type="ChEBI" id="CHEBI:30616"/>
    </ligand>
</feature>
<dbReference type="Proteomes" id="UP000003919">
    <property type="component" value="Unassembled WGS sequence"/>
</dbReference>
<dbReference type="GO" id="GO:0019303">
    <property type="term" value="P:D-ribose catabolic process"/>
    <property type="evidence" value="ECO:0007669"/>
    <property type="project" value="UniProtKB-UniRule"/>
</dbReference>
<feature type="binding site" evidence="13">
    <location>
        <begin position="10"/>
        <end position="12"/>
    </location>
    <ligand>
        <name>substrate</name>
    </ligand>
</feature>
<reference evidence="15 16" key="1">
    <citation type="journal article" date="2011" name="J. Bacteriol.">
        <title>Complete genome sequence of Algoriphagus sp. PR1, bacterial prey of a colony-forming choanoflagellate.</title>
        <authorList>
            <person name="Alegado R.A."/>
            <person name="Ferriera S."/>
            <person name="Nusbaum C."/>
            <person name="Young S.K."/>
            <person name="Zeng Q."/>
            <person name="Imamovic A."/>
            <person name="Fairclough S.R."/>
            <person name="King N."/>
        </authorList>
    </citation>
    <scope>NUCLEOTIDE SEQUENCE [LARGE SCALE GENOMIC DNA]</scope>
    <source>
        <strain evidence="15 16">PR1</strain>
    </source>
</reference>
<dbReference type="EC" id="2.7.1.15" evidence="2 13"/>
<comment type="subcellular location">
    <subcellularLocation>
        <location evidence="13">Cytoplasm</location>
    </subcellularLocation>
</comment>
<evidence type="ECO:0000256" key="1">
    <source>
        <dbReference type="ARBA" id="ARBA00005380"/>
    </source>
</evidence>
<comment type="catalytic activity">
    <reaction evidence="13">
        <text>D-ribose + ATP = D-ribose 5-phosphate + ADP + H(+)</text>
        <dbReference type="Rhea" id="RHEA:13697"/>
        <dbReference type="ChEBI" id="CHEBI:15378"/>
        <dbReference type="ChEBI" id="CHEBI:30616"/>
        <dbReference type="ChEBI" id="CHEBI:47013"/>
        <dbReference type="ChEBI" id="CHEBI:78346"/>
        <dbReference type="ChEBI" id="CHEBI:456216"/>
        <dbReference type="EC" id="2.7.1.15"/>
    </reaction>
</comment>
<dbReference type="InterPro" id="IPR011611">
    <property type="entry name" value="PfkB_dom"/>
</dbReference>
<evidence type="ECO:0000256" key="3">
    <source>
        <dbReference type="ARBA" id="ARBA00016943"/>
    </source>
</evidence>
<keyword evidence="7 13" id="KW-0547">Nucleotide-binding</keyword>
<dbReference type="FunFam" id="3.40.1190.20:FF:000012">
    <property type="entry name" value="Ribokinase"/>
    <property type="match status" value="1"/>
</dbReference>
<comment type="pathway">
    <text evidence="13">Carbohydrate metabolism; D-ribose degradation; D-ribose 5-phosphate from beta-D-ribopyranose: step 2/2.</text>
</comment>
<dbReference type="HAMAP" id="MF_01987">
    <property type="entry name" value="Ribokinase"/>
    <property type="match status" value="1"/>
</dbReference>
<sequence length="309" mass="32996">MKLVVIGSSNMDLVISLPRIPAIGETVLGGKSNMVFGGKGANQAVASKRCGGHVSFIAKVGNDIFGENMKKHFLKEGFNSDHILTDEEEATGIAQIFVSEKGENSIAVAPGANMKLIPEDLEAYIELIKEAHVILLQLESPIETVEYIADLVFQSGTKLILNPAPAQKLSESLLEKVWLLTPNETEASLLTGIDVIDQISAQQAAEHLLKMGVKNVIITLGENGSLLSNPETVEHFPAFKVTAKDTTAAGDVFNGTLAASITNGKSLQDAISFASAAASISVTREGAQSSIPTQSEIEFFLQKHQKQRT</sequence>
<dbReference type="InterPro" id="IPR002139">
    <property type="entry name" value="Ribo/fructo_kinase"/>
</dbReference>
<evidence type="ECO:0000256" key="9">
    <source>
        <dbReference type="ARBA" id="ARBA00022840"/>
    </source>
</evidence>
<keyword evidence="5 13" id="KW-0808">Transferase</keyword>
<feature type="binding site" evidence="13">
    <location>
        <position position="290"/>
    </location>
    <ligand>
        <name>K(+)</name>
        <dbReference type="ChEBI" id="CHEBI:29103"/>
    </ligand>
</feature>
<keyword evidence="16" id="KW-1185">Reference proteome</keyword>
<feature type="binding site" evidence="13">
    <location>
        <begin position="219"/>
        <end position="224"/>
    </location>
    <ligand>
        <name>ATP</name>
        <dbReference type="ChEBI" id="CHEBI:30616"/>
    </ligand>
</feature>
<feature type="binding site" evidence="13">
    <location>
        <begin position="250"/>
        <end position="251"/>
    </location>
    <ligand>
        <name>ATP</name>
        <dbReference type="ChEBI" id="CHEBI:30616"/>
    </ligand>
</feature>
<evidence type="ECO:0000256" key="10">
    <source>
        <dbReference type="ARBA" id="ARBA00022842"/>
    </source>
</evidence>
<dbReference type="CDD" id="cd01174">
    <property type="entry name" value="ribokinase"/>
    <property type="match status" value="1"/>
</dbReference>
<evidence type="ECO:0000256" key="8">
    <source>
        <dbReference type="ARBA" id="ARBA00022777"/>
    </source>
</evidence>
<dbReference type="PANTHER" id="PTHR10584">
    <property type="entry name" value="SUGAR KINASE"/>
    <property type="match status" value="1"/>
</dbReference>
<dbReference type="GO" id="GO:0046872">
    <property type="term" value="F:metal ion binding"/>
    <property type="evidence" value="ECO:0007669"/>
    <property type="project" value="UniProtKB-KW"/>
</dbReference>
<feature type="binding site" evidence="13">
    <location>
        <position position="286"/>
    </location>
    <ligand>
        <name>K(+)</name>
        <dbReference type="ChEBI" id="CHEBI:29103"/>
    </ligand>
</feature>
<comment type="similarity">
    <text evidence="1">Belongs to the carbohydrate kinase pfkB family.</text>
</comment>
<keyword evidence="11 13" id="KW-0630">Potassium</keyword>
<dbReference type="InterPro" id="IPR011877">
    <property type="entry name" value="Ribokinase"/>
</dbReference>
<comment type="activity regulation">
    <text evidence="13">Activated by a monovalent cation that binds near, but not in, the active site. The most likely occupant of the site in vivo is potassium. Ion binding induces a conformational change that may alter substrate affinity.</text>
</comment>
<dbReference type="NCBIfam" id="TIGR02152">
    <property type="entry name" value="D_ribokin_bact"/>
    <property type="match status" value="1"/>
</dbReference>
<feature type="binding site" evidence="13">
    <location>
        <position position="245"/>
    </location>
    <ligand>
        <name>K(+)</name>
        <dbReference type="ChEBI" id="CHEBI:29103"/>
    </ligand>
</feature>
<feature type="binding site" evidence="13">
    <location>
        <position position="251"/>
    </location>
    <ligand>
        <name>substrate</name>
    </ligand>
</feature>
<dbReference type="GO" id="GO:0005829">
    <property type="term" value="C:cytosol"/>
    <property type="evidence" value="ECO:0007669"/>
    <property type="project" value="TreeGrafter"/>
</dbReference>
<dbReference type="STRING" id="388413.ALPR1_14464"/>
<comment type="caution">
    <text evidence="13">Lacks conserved residue(s) required for the propagation of feature annotation.</text>
</comment>
<dbReference type="PROSITE" id="PS00583">
    <property type="entry name" value="PFKB_KINASES_1"/>
    <property type="match status" value="1"/>
</dbReference>
<feature type="domain" description="Carbohydrate kinase PfkB" evidence="14">
    <location>
        <begin position="2"/>
        <end position="293"/>
    </location>
</feature>
<dbReference type="NCBIfam" id="NF008353">
    <property type="entry name" value="PRK11142.1"/>
    <property type="match status" value="1"/>
</dbReference>
<dbReference type="RefSeq" id="WP_008201547.1">
    <property type="nucleotide sequence ID" value="NZ_CM001023.1"/>
</dbReference>
<dbReference type="Gene3D" id="3.40.1190.20">
    <property type="match status" value="1"/>
</dbReference>
<keyword evidence="12 13" id="KW-0119">Carbohydrate metabolism</keyword>
<comment type="cofactor">
    <cofactor evidence="13">
        <name>Mg(2+)</name>
        <dbReference type="ChEBI" id="CHEBI:18420"/>
    </cofactor>
    <text evidence="13">Requires a divalent cation, most likely magnesium in vivo, as an electrophilic catalyst to aid phosphoryl group transfer. It is the chelate of the metal and the nucleotide that is the actual substrate.</text>
</comment>
<comment type="subunit">
    <text evidence="13">Homodimer.</text>
</comment>
<keyword evidence="9 13" id="KW-0067">ATP-binding</keyword>
<comment type="similarity">
    <text evidence="13">Belongs to the carbohydrate kinase PfkB family. Ribokinase subfamily.</text>
</comment>